<dbReference type="AlphaFoldDB" id="B4DBD7"/>
<dbReference type="PROSITE" id="PS50113">
    <property type="entry name" value="PAC"/>
    <property type="match status" value="3"/>
</dbReference>
<dbReference type="SUPFAM" id="SSF55785">
    <property type="entry name" value="PYP-like sensor domain (PAS domain)"/>
    <property type="match status" value="3"/>
</dbReference>
<dbReference type="InterPro" id="IPR003661">
    <property type="entry name" value="HisK_dim/P_dom"/>
</dbReference>
<comment type="catalytic activity">
    <reaction evidence="1">
        <text>ATP + protein L-histidine = ADP + protein N-phospho-L-histidine.</text>
        <dbReference type="EC" id="2.7.13.3"/>
    </reaction>
</comment>
<evidence type="ECO:0000256" key="4">
    <source>
        <dbReference type="ARBA" id="ARBA00022679"/>
    </source>
</evidence>
<dbReference type="InterPro" id="IPR013767">
    <property type="entry name" value="PAS_fold"/>
</dbReference>
<dbReference type="InterPro" id="IPR001610">
    <property type="entry name" value="PAC"/>
</dbReference>
<keyword evidence="7" id="KW-0067">ATP-binding</keyword>
<keyword evidence="10" id="KW-1133">Transmembrane helix</keyword>
<evidence type="ECO:0000259" key="14">
    <source>
        <dbReference type="PROSITE" id="PS50113"/>
    </source>
</evidence>
<dbReference type="InterPro" id="IPR004358">
    <property type="entry name" value="Sig_transdc_His_kin-like_C"/>
</dbReference>
<evidence type="ECO:0000259" key="12">
    <source>
        <dbReference type="PROSITE" id="PS50110"/>
    </source>
</evidence>
<dbReference type="Pfam" id="PF13426">
    <property type="entry name" value="PAS_9"/>
    <property type="match status" value="2"/>
</dbReference>
<dbReference type="SUPFAM" id="SSF55781">
    <property type="entry name" value="GAF domain-like"/>
    <property type="match status" value="1"/>
</dbReference>
<dbReference type="CDD" id="cd00130">
    <property type="entry name" value="PAS"/>
    <property type="match status" value="3"/>
</dbReference>
<dbReference type="SMART" id="SM00086">
    <property type="entry name" value="PAC"/>
    <property type="match status" value="3"/>
</dbReference>
<feature type="domain" description="PAS" evidence="13">
    <location>
        <begin position="669"/>
        <end position="739"/>
    </location>
</feature>
<dbReference type="InParanoid" id="B4DBD7"/>
<dbReference type="EC" id="2.7.13.3" evidence="2"/>
<feature type="domain" description="Response regulatory" evidence="12">
    <location>
        <begin position="1051"/>
        <end position="1169"/>
    </location>
</feature>
<feature type="domain" description="PAC" evidence="14">
    <location>
        <begin position="622"/>
        <end position="672"/>
    </location>
</feature>
<dbReference type="Pfam" id="PF02518">
    <property type="entry name" value="HATPase_c"/>
    <property type="match status" value="1"/>
</dbReference>
<gene>
    <name evidence="15" type="ORF">CfE428DRAFT_6228</name>
</gene>
<evidence type="ECO:0000259" key="13">
    <source>
        <dbReference type="PROSITE" id="PS50112"/>
    </source>
</evidence>
<dbReference type="Proteomes" id="UP000005824">
    <property type="component" value="Unassembled WGS sequence"/>
</dbReference>
<dbReference type="SUPFAM" id="SSF55874">
    <property type="entry name" value="ATPase domain of HSP90 chaperone/DNA topoisomerase II/histidine kinase"/>
    <property type="match status" value="1"/>
</dbReference>
<dbReference type="CDD" id="cd00082">
    <property type="entry name" value="HisKA"/>
    <property type="match status" value="1"/>
</dbReference>
<evidence type="ECO:0000256" key="8">
    <source>
        <dbReference type="ARBA" id="ARBA00023012"/>
    </source>
</evidence>
<dbReference type="SUPFAM" id="SSF52172">
    <property type="entry name" value="CheY-like"/>
    <property type="match status" value="1"/>
</dbReference>
<dbReference type="eggNOG" id="COG4191">
    <property type="taxonomic scope" value="Bacteria"/>
</dbReference>
<reference evidence="15 16" key="1">
    <citation type="journal article" date="2011" name="J. Bacteriol.">
        <title>Genome sequence of Chthoniobacter flavus Ellin428, an aerobic heterotrophic soil bacterium.</title>
        <authorList>
            <person name="Kant R."/>
            <person name="van Passel M.W."/>
            <person name="Palva A."/>
            <person name="Lucas S."/>
            <person name="Lapidus A."/>
            <person name="Glavina Del Rio T."/>
            <person name="Dalin E."/>
            <person name="Tice H."/>
            <person name="Bruce D."/>
            <person name="Goodwin L."/>
            <person name="Pitluck S."/>
            <person name="Larimer F.W."/>
            <person name="Land M.L."/>
            <person name="Hauser L."/>
            <person name="Sangwan P."/>
            <person name="de Vos W.M."/>
            <person name="Janssen P.H."/>
            <person name="Smidt H."/>
        </authorList>
    </citation>
    <scope>NUCLEOTIDE SEQUENCE [LARGE SCALE GENOMIC DNA]</scope>
    <source>
        <strain evidence="15 16">Ellin428</strain>
    </source>
</reference>
<protein>
    <recommendedName>
        <fullName evidence="2">histidine kinase</fullName>
        <ecNumber evidence="2">2.7.13.3</ecNumber>
    </recommendedName>
</protein>
<dbReference type="SMART" id="SM00091">
    <property type="entry name" value="PAS"/>
    <property type="match status" value="3"/>
</dbReference>
<dbReference type="InterPro" id="IPR003594">
    <property type="entry name" value="HATPase_dom"/>
</dbReference>
<keyword evidence="5" id="KW-0547">Nucleotide-binding</keyword>
<dbReference type="GO" id="GO:0005524">
    <property type="term" value="F:ATP binding"/>
    <property type="evidence" value="ECO:0007669"/>
    <property type="project" value="UniProtKB-KW"/>
</dbReference>
<evidence type="ECO:0000256" key="10">
    <source>
        <dbReference type="SAM" id="Phobius"/>
    </source>
</evidence>
<keyword evidence="10" id="KW-0812">Transmembrane</keyword>
<comment type="caution">
    <text evidence="15">The sequence shown here is derived from an EMBL/GenBank/DDBJ whole genome shotgun (WGS) entry which is preliminary data.</text>
</comment>
<keyword evidence="10" id="KW-0472">Membrane</keyword>
<dbReference type="RefSeq" id="WP_006983546.1">
    <property type="nucleotide sequence ID" value="NZ_ABVL01000037.1"/>
</dbReference>
<dbReference type="PANTHER" id="PTHR43065">
    <property type="entry name" value="SENSOR HISTIDINE KINASE"/>
    <property type="match status" value="1"/>
</dbReference>
<dbReference type="InterPro" id="IPR000700">
    <property type="entry name" value="PAS-assoc_C"/>
</dbReference>
<dbReference type="Gene3D" id="3.30.565.10">
    <property type="entry name" value="Histidine kinase-like ATPase, C-terminal domain"/>
    <property type="match status" value="1"/>
</dbReference>
<dbReference type="STRING" id="497964.CfE428DRAFT_6228"/>
<dbReference type="GO" id="GO:0000155">
    <property type="term" value="F:phosphorelay sensor kinase activity"/>
    <property type="evidence" value="ECO:0007669"/>
    <property type="project" value="InterPro"/>
</dbReference>
<dbReference type="Gene3D" id="3.30.450.40">
    <property type="match status" value="1"/>
</dbReference>
<dbReference type="GO" id="GO:0006355">
    <property type="term" value="P:regulation of DNA-templated transcription"/>
    <property type="evidence" value="ECO:0007669"/>
    <property type="project" value="InterPro"/>
</dbReference>
<feature type="domain" description="PAS" evidence="13">
    <location>
        <begin position="544"/>
        <end position="598"/>
    </location>
</feature>
<dbReference type="InterPro" id="IPR000014">
    <property type="entry name" value="PAS"/>
</dbReference>
<dbReference type="InterPro" id="IPR035965">
    <property type="entry name" value="PAS-like_dom_sf"/>
</dbReference>
<dbReference type="EMBL" id="ABVL01000037">
    <property type="protein sequence ID" value="EDY16227.1"/>
    <property type="molecule type" value="Genomic_DNA"/>
</dbReference>
<keyword evidence="8" id="KW-0902">Two-component regulatory system</keyword>
<dbReference type="Pfam" id="PF00512">
    <property type="entry name" value="HisKA"/>
    <property type="match status" value="1"/>
</dbReference>
<dbReference type="PROSITE" id="PS50112">
    <property type="entry name" value="PAS"/>
    <property type="match status" value="3"/>
</dbReference>
<feature type="transmembrane region" description="Helical" evidence="10">
    <location>
        <begin position="20"/>
        <end position="41"/>
    </location>
</feature>
<evidence type="ECO:0000256" key="1">
    <source>
        <dbReference type="ARBA" id="ARBA00000085"/>
    </source>
</evidence>
<feature type="modified residue" description="4-aspartylphosphate" evidence="9">
    <location>
        <position position="1103"/>
    </location>
</feature>
<dbReference type="Pfam" id="PF13185">
    <property type="entry name" value="GAF_2"/>
    <property type="match status" value="1"/>
</dbReference>
<dbReference type="SMART" id="SM00387">
    <property type="entry name" value="HATPase_c"/>
    <property type="match status" value="1"/>
</dbReference>
<organism evidence="15 16">
    <name type="scientific">Chthoniobacter flavus Ellin428</name>
    <dbReference type="NCBI Taxonomy" id="497964"/>
    <lineage>
        <taxon>Bacteria</taxon>
        <taxon>Pseudomonadati</taxon>
        <taxon>Verrucomicrobiota</taxon>
        <taxon>Spartobacteria</taxon>
        <taxon>Chthoniobacterales</taxon>
        <taxon>Chthoniobacteraceae</taxon>
        <taxon>Chthoniobacter</taxon>
    </lineage>
</organism>
<evidence type="ECO:0000256" key="6">
    <source>
        <dbReference type="ARBA" id="ARBA00022777"/>
    </source>
</evidence>
<dbReference type="InterPro" id="IPR003018">
    <property type="entry name" value="GAF"/>
</dbReference>
<keyword evidence="4" id="KW-0808">Transferase</keyword>
<evidence type="ECO:0000256" key="3">
    <source>
        <dbReference type="ARBA" id="ARBA00022553"/>
    </source>
</evidence>
<dbReference type="InterPro" id="IPR036097">
    <property type="entry name" value="HisK_dim/P_sf"/>
</dbReference>
<feature type="domain" description="PAS" evidence="13">
    <location>
        <begin position="250"/>
        <end position="291"/>
    </location>
</feature>
<dbReference type="Gene3D" id="3.30.450.20">
    <property type="entry name" value="PAS domain"/>
    <property type="match status" value="3"/>
</dbReference>
<feature type="transmembrane region" description="Helical" evidence="10">
    <location>
        <begin position="207"/>
        <end position="227"/>
    </location>
</feature>
<evidence type="ECO:0000259" key="11">
    <source>
        <dbReference type="PROSITE" id="PS50109"/>
    </source>
</evidence>
<dbReference type="Pfam" id="PF00989">
    <property type="entry name" value="PAS"/>
    <property type="match status" value="1"/>
</dbReference>
<feature type="domain" description="PAC" evidence="14">
    <location>
        <begin position="325"/>
        <end position="377"/>
    </location>
</feature>
<dbReference type="Pfam" id="PF00072">
    <property type="entry name" value="Response_reg"/>
    <property type="match status" value="1"/>
</dbReference>
<dbReference type="PROSITE" id="PS50110">
    <property type="entry name" value="RESPONSE_REGULATORY"/>
    <property type="match status" value="1"/>
</dbReference>
<keyword evidence="6 15" id="KW-0418">Kinase</keyword>
<evidence type="ECO:0000256" key="7">
    <source>
        <dbReference type="ARBA" id="ARBA00022840"/>
    </source>
</evidence>
<evidence type="ECO:0000313" key="15">
    <source>
        <dbReference type="EMBL" id="EDY16227.1"/>
    </source>
</evidence>
<dbReference type="Gene3D" id="3.40.50.2300">
    <property type="match status" value="1"/>
</dbReference>
<feature type="domain" description="Histidine kinase" evidence="11">
    <location>
        <begin position="807"/>
        <end position="1030"/>
    </location>
</feature>
<proteinExistence type="predicted"/>
<evidence type="ECO:0000256" key="5">
    <source>
        <dbReference type="ARBA" id="ARBA00022741"/>
    </source>
</evidence>
<accession>B4DBD7</accession>
<dbReference type="InterPro" id="IPR036890">
    <property type="entry name" value="HATPase_C_sf"/>
</dbReference>
<feature type="domain" description="PAC" evidence="14">
    <location>
        <begin position="742"/>
        <end position="794"/>
    </location>
</feature>
<dbReference type="PRINTS" id="PR00344">
    <property type="entry name" value="BCTRLSENSOR"/>
</dbReference>
<sequence length="1174" mass="130534">MSSNIHISTSSSHRRIGSDAFAFGLVAAFIAVLSLGLWWLWKTDVEWAHVEDRMTAWTQAAETSGELGPILASIYALGVQPLPPGEKGNPDAVVAIRKTYEGKYGIVAERVRSLAIAADRTTVLKEVDNIQTAALAMLERVATLRGPDRPSDTEPGDPERLNEALAGLQSRYQEAAKALQRLQQHERNFATELSEERIELAEKYHNLAYGVCGVLFLIFIAGVGSLLRRHREVRKNFADLDVLQKAQRAAEHEFHSLFDNAIEGIFQTTPDGRILTANRALARMYGYDTPEHLIEKVTDVAAQLYVDSTQRQALLDALRVEDTVSNFEFEVVRADGRLIWVRENVRAIRDEKGGLRYLEGTVEDVSDVWWGEQRRRLQYALARVLGDSATVEEARPRIISTICKALGWDAGIFFEATSGALHAIEMWHATDIEMEELRMALPHLVYHRGHRLAGEAWAEGEPKWIAELSEELHYANADLLLACGMSSVFAVPISVDGEVRYVLELFSSKIALPDSELLQVLGSISSQLGHLVERKLAEEALRRSEMRKAAILRSALDCIITFDLEGKITEFNPAAERAFGYSAEEAMGRELAGLIIPETLRESHRRGLALYNATTVGSMAGRRMELVAMRADGSEFPIEMSISRFVIDGKPMFTAYMRDITERQQAERITSELAAVVANSNDAIVACTLDGKIVSWNVGAERIYGYAAEEVIGKQLDILIPPDRLDEFPQALTMVKRGESVANYETMRVRKDGKRLSMSLTDSPIRSEGGRVTGLSSIARDITERKRLEEELLQSQKMDAVGRLAGGIAHDFNNILTAILGYSDLLIGQIDERQWMYKHLSEIRKAADFAASLTHQLLAFSRRQPLFLRVFNINDTVKNMQKMLQRVIGEHIQIHTHLKAEIGRLKADPSQLEQVLLNLCVNARDAMPNGGSISIETADVTYFLDDFYSVNEMPAGEYVKLTICDTGTGMTADVKKHIFEPFFTTKEKGQGTGLGLATCYGIVKQSLGYITVDSQVGVGTTFSIYLPRVDESGEKSSIRKEVGQLPGGHETVLYVEDEITVRSLTAHVLRRLGYTVLEAGSGKQARDAIENHNGREVHLLFSDVVLPDAGGKELAEWFKQTRSGQTKLLFTSGYVDENILKRHGLELGTAFLQKPFTPADLAKKVREVLDSAES</sequence>
<keyword evidence="3 9" id="KW-0597">Phosphoprotein</keyword>
<name>B4DBD7_9BACT</name>
<evidence type="ECO:0000313" key="16">
    <source>
        <dbReference type="Proteomes" id="UP000005824"/>
    </source>
</evidence>
<dbReference type="SUPFAM" id="SSF47384">
    <property type="entry name" value="Homodimeric domain of signal transducing histidine kinase"/>
    <property type="match status" value="1"/>
</dbReference>
<dbReference type="InterPro" id="IPR011006">
    <property type="entry name" value="CheY-like_superfamily"/>
</dbReference>
<evidence type="ECO:0000256" key="2">
    <source>
        <dbReference type="ARBA" id="ARBA00012438"/>
    </source>
</evidence>
<dbReference type="InterPro" id="IPR029016">
    <property type="entry name" value="GAF-like_dom_sf"/>
</dbReference>
<dbReference type="PANTHER" id="PTHR43065:SF46">
    <property type="entry name" value="C4-DICARBOXYLATE TRANSPORT SENSOR PROTEIN DCTB"/>
    <property type="match status" value="1"/>
</dbReference>
<dbReference type="PROSITE" id="PS50109">
    <property type="entry name" value="HIS_KIN"/>
    <property type="match status" value="1"/>
</dbReference>
<dbReference type="InterPro" id="IPR005467">
    <property type="entry name" value="His_kinase_dom"/>
</dbReference>
<dbReference type="SMART" id="SM00388">
    <property type="entry name" value="HisKA"/>
    <property type="match status" value="1"/>
</dbReference>
<evidence type="ECO:0000256" key="9">
    <source>
        <dbReference type="PROSITE-ProRule" id="PRU00169"/>
    </source>
</evidence>
<keyword evidence="16" id="KW-1185">Reference proteome</keyword>
<dbReference type="InterPro" id="IPR001789">
    <property type="entry name" value="Sig_transdc_resp-reg_receiver"/>
</dbReference>
<dbReference type="SMART" id="SM00448">
    <property type="entry name" value="REC"/>
    <property type="match status" value="1"/>
</dbReference>
<dbReference type="Gene3D" id="1.10.287.130">
    <property type="match status" value="1"/>
</dbReference>
<dbReference type="NCBIfam" id="TIGR00229">
    <property type="entry name" value="sensory_box"/>
    <property type="match status" value="3"/>
</dbReference>